<feature type="domain" description="ABC transporter" evidence="5">
    <location>
        <begin position="2"/>
        <end position="230"/>
    </location>
</feature>
<evidence type="ECO:0000259" key="5">
    <source>
        <dbReference type="PROSITE" id="PS50893"/>
    </source>
</evidence>
<dbReference type="EMBL" id="JAHLPM010000033">
    <property type="protein sequence ID" value="MBU5440334.1"/>
    <property type="molecule type" value="Genomic_DNA"/>
</dbReference>
<proteinExistence type="inferred from homology"/>
<name>A0ABS6EDM6_9FIRM</name>
<dbReference type="InterPro" id="IPR003439">
    <property type="entry name" value="ABC_transporter-like_ATP-bd"/>
</dbReference>
<keyword evidence="7" id="KW-1185">Reference proteome</keyword>
<dbReference type="RefSeq" id="WP_216522523.1">
    <property type="nucleotide sequence ID" value="NZ_JAHLPM010000033.1"/>
</dbReference>
<keyword evidence="3" id="KW-0547">Nucleotide-binding</keyword>
<keyword evidence="2" id="KW-0813">Transport</keyword>
<evidence type="ECO:0000256" key="2">
    <source>
        <dbReference type="ARBA" id="ARBA00022448"/>
    </source>
</evidence>
<evidence type="ECO:0000256" key="1">
    <source>
        <dbReference type="ARBA" id="ARBA00005417"/>
    </source>
</evidence>
<protein>
    <submittedName>
        <fullName evidence="6">ABC transporter ATP-binding protein</fullName>
    </submittedName>
</protein>
<sequence>MIKIDSVSKRFGDFYAVNNVSLDIEKGEFLGLLGPNGAGKTTLIKMFIGLLKPTTGIIYIDNKKMSRNNMEVKKKIGIVPQHTNLDKELTVYENLIFAAKLFKIKDYKKRIEDIISFMELEGYKHKKSMNLSGGTQRRVMIAKALIHNPEIIFLDEPTVGIDLNGRRKIWDILKTMQTMGKTILLTTHYIEEADYLCNQVCLINEGKIFKKSTPKILKEELGIYTLEYFDKEMKTKYLYFKDKDSGENYVRGIENISYTIRKTTLEDVFYNFTNRKVE</sequence>
<dbReference type="Proteomes" id="UP000749471">
    <property type="component" value="Unassembled WGS sequence"/>
</dbReference>
<organism evidence="6 7">
    <name type="scientific">Tissierella simiarum</name>
    <dbReference type="NCBI Taxonomy" id="2841534"/>
    <lineage>
        <taxon>Bacteria</taxon>
        <taxon>Bacillati</taxon>
        <taxon>Bacillota</taxon>
        <taxon>Tissierellia</taxon>
        <taxon>Tissierellales</taxon>
        <taxon>Tissierellaceae</taxon>
        <taxon>Tissierella</taxon>
    </lineage>
</organism>
<gene>
    <name evidence="6" type="ORF">KQI42_20265</name>
</gene>
<dbReference type="InterPro" id="IPR050763">
    <property type="entry name" value="ABC_transporter_ATP-binding"/>
</dbReference>
<evidence type="ECO:0000256" key="3">
    <source>
        <dbReference type="ARBA" id="ARBA00022741"/>
    </source>
</evidence>
<comment type="similarity">
    <text evidence="1">Belongs to the ABC transporter superfamily.</text>
</comment>
<evidence type="ECO:0000313" key="6">
    <source>
        <dbReference type="EMBL" id="MBU5440334.1"/>
    </source>
</evidence>
<dbReference type="GO" id="GO:0005524">
    <property type="term" value="F:ATP binding"/>
    <property type="evidence" value="ECO:0007669"/>
    <property type="project" value="UniProtKB-KW"/>
</dbReference>
<comment type="caution">
    <text evidence="6">The sequence shown here is derived from an EMBL/GenBank/DDBJ whole genome shotgun (WGS) entry which is preliminary data.</text>
</comment>
<evidence type="ECO:0000256" key="4">
    <source>
        <dbReference type="ARBA" id="ARBA00022840"/>
    </source>
</evidence>
<dbReference type="PANTHER" id="PTHR42711:SF5">
    <property type="entry name" value="ABC TRANSPORTER ATP-BINDING PROTEIN NATA"/>
    <property type="match status" value="1"/>
</dbReference>
<dbReference type="InterPro" id="IPR003593">
    <property type="entry name" value="AAA+_ATPase"/>
</dbReference>
<dbReference type="PROSITE" id="PS50893">
    <property type="entry name" value="ABC_TRANSPORTER_2"/>
    <property type="match status" value="1"/>
</dbReference>
<accession>A0ABS6EDM6</accession>
<dbReference type="PANTHER" id="PTHR42711">
    <property type="entry name" value="ABC TRANSPORTER ATP-BINDING PROTEIN"/>
    <property type="match status" value="1"/>
</dbReference>
<keyword evidence="4 6" id="KW-0067">ATP-binding</keyword>
<reference evidence="6 7" key="1">
    <citation type="submission" date="2021-06" db="EMBL/GenBank/DDBJ databases">
        <authorList>
            <person name="Sun Q."/>
            <person name="Li D."/>
        </authorList>
    </citation>
    <scope>NUCLEOTIDE SEQUENCE [LARGE SCALE GENOMIC DNA]</scope>
    <source>
        <strain evidence="6 7">MSJ-40</strain>
    </source>
</reference>
<dbReference type="Pfam" id="PF00005">
    <property type="entry name" value="ABC_tran"/>
    <property type="match status" value="1"/>
</dbReference>
<evidence type="ECO:0000313" key="7">
    <source>
        <dbReference type="Proteomes" id="UP000749471"/>
    </source>
</evidence>
<dbReference type="SMART" id="SM00382">
    <property type="entry name" value="AAA"/>
    <property type="match status" value="1"/>
</dbReference>